<evidence type="ECO:0000256" key="4">
    <source>
        <dbReference type="PROSITE-ProRule" id="PRU00325"/>
    </source>
</evidence>
<feature type="compositionally biased region" description="Polar residues" evidence="5">
    <location>
        <begin position="623"/>
        <end position="632"/>
    </location>
</feature>
<dbReference type="Proteomes" id="UP000694845">
    <property type="component" value="Unplaced"/>
</dbReference>
<dbReference type="Pfam" id="PF21055">
    <property type="entry name" value="ZSWIM4-8_C"/>
    <property type="match status" value="1"/>
</dbReference>
<keyword evidence="3" id="KW-0862">Zinc</keyword>
<keyword evidence="7" id="KW-1185">Reference proteome</keyword>
<evidence type="ECO:0000256" key="5">
    <source>
        <dbReference type="SAM" id="MobiDB-lite"/>
    </source>
</evidence>
<evidence type="ECO:0000313" key="8">
    <source>
        <dbReference type="RefSeq" id="XP_022091920.1"/>
    </source>
</evidence>
<evidence type="ECO:0000256" key="1">
    <source>
        <dbReference type="ARBA" id="ARBA00022723"/>
    </source>
</evidence>
<evidence type="ECO:0000313" key="7">
    <source>
        <dbReference type="Proteomes" id="UP000694845"/>
    </source>
</evidence>
<feature type="compositionally biased region" description="Basic and acidic residues" evidence="5">
    <location>
        <begin position="696"/>
        <end position="706"/>
    </location>
</feature>
<feature type="region of interest" description="Disordered" evidence="5">
    <location>
        <begin position="1192"/>
        <end position="1319"/>
    </location>
</feature>
<dbReference type="KEGG" id="aplc:110979970"/>
<gene>
    <name evidence="8 9" type="primary">LOC110979970</name>
</gene>
<sequence length="1919" mass="209312">MEYMYDWEEQDRFSFEDSDRFEEDSLCSWVSEAESVSNNNWRGWRKGGTTVGSGGSSQSSHSNEVIQLVELAAKTVALNFPFEVVEHMYPPVPENLQLRIAFWSFPENEEDIRLYSCLANGSPDEYQKGEHMVKSRAVKDALQIGFHLSGTVSPVAQGSAAQQQGTFNVAITFDRRRVSSCSCTCASASKWCSHVVALCLFRIVHPAQVCLRAPVSESLSRLHRDQLQKFSQYLISELPRQILPTAQRLLDELLSSQANTINMVCGAPDPTAGPSASEQTRWFLDDAVMHESIKKTLIRFTGPTPIVFSDVTSLYLSSSAPQAAAEWTNLLRPLRGREPEGIWNLLSIVQEMCRRRDNNAITLLKILTEECIICDQIVVWWFSTRTSALHSHHGNHGHRANSNSTTAIAQHACASMCDEIVSLWRLVALNPAITPTDRGELERELRNWHLQVIEKVRKGRGPNFANTVGNVTNVRRVDIESFLGFKPAIEACLMDWQDYFIEGVTYSEPRKDRVEAMKSPSCKRTTHSTQQIKPPQLNPPIRTEEPDSTTVTEGDPKLRDIPKGCSNELHRLSSSESSSSSSSSGVDDQRVLSSSRSEDTDSDFQGNECTCPTEEGAEDGTTPLRTSQSGTGRTPAAGVDGNNTKAGGKRKAKLKHLQRSESLDSADVCLDAPPKSLQPDSDSSLDVGNQSNQGVKGEENERPHSGDEYQVYFYDTKAKVTEQAPKKKSDTPNPFAGIKKTEDKIEIMFSRAEALHAHGYTRHACKLAIELAEEMLANPPELNNPPPSNLSNRARKKHIHQQSTLSTMTLGKSAFLCSVLSEQPDCHHLAFKIGMFGLELPRQPASTKALEVKLANQESDLVGLLKRLPLTQRELTTIRQLAKDLHEGSLVLRSAALLALFIIDALCLPGQSSSLGRSHMRSVSARDRLATDEKVGFDAAVAALAIKSNVSESEHPLLCEGIRRQKGELTTTLLVHYKDDQSKLRKILDALLDKQGPKTQRSSQPFPQSSACSSQDGYRSNTSSMMGEGQQDASDQRPSENHSPQDETREGASSSDPAVSHITQAVASCGLRPDDASTSRPQNTSPETPSIASCIQHLSAPKSTSPECSFPSATSPQQQRGHMVPTTSSLSQPHRAPSDVVATGWNEDPGSCSGMISVGPDIDQWRQAQARASGGRSSSYLYWGRIFGKNQKRSKGMAAIDSSAPETTSSDNSPTMGRRVPPGGWGRYHGPGSDSGSSGNSSDSISSSSSAERGTSGARPKIRDVEGLMPSSPWIRPSPSSLSDTQGADSRSSTPNSKAVRKGGKKGGRSDVSPSVPNQPSEASAHFFFELARTVLTKAGGSSSTSLFTQPAANANHSGPHRGLHLCAFEIGLYALWLHNAVTPNWLSRTYSSHVSWITGQAMEIGSAAISMLVDTWEGHLTPTEAASLADKASRGLDPNMVGTAAELALSCLRHAHALNPTEVNRALTQCKEQDYQMLANACLAVESAAKGGDVYPDVLFNVAHQWEWLHDNMLGAANSRRVRPSEGADAHQATGNNGSPTTESGQIVPYSVAVSVAPNAAVVSPLLLPYGVARVPQAVQVPLVYHPSCPEYVQVDPSYLPRLPGTFQGYPTLPHGRHGTPDHRQLQPNSHNVHWNGVHQCPPYYSTCPYSSPNPVPQGVPVPLPNQFSAQAAPSAAQPGVSLRPTHGGYPLPVVHPRQSAAAQLASPQQNPPLQQVVGPMGPHQHTGLFYLDAAYRVGMLAIDTLARRVHDERTQARFSPNPPYGEDIKWLLEISKRLGSSYLQQFCACVLNVVVSPFVLHTIAWEAAHYLASSNHTPIQASLRSPVLGPIVQKCVQMYIQCIHQRMYHVTQPEYDDFIAVVQSAQKAFVMAPGGMAQFNDFLQSLRRLRPCKRELWTRLASTLSPGNVFEHSSSSH</sequence>
<feature type="compositionally biased region" description="Polar residues" evidence="5">
    <location>
        <begin position="997"/>
        <end position="1025"/>
    </location>
</feature>
<feature type="compositionally biased region" description="Polar residues" evidence="5">
    <location>
        <begin position="1284"/>
        <end position="1297"/>
    </location>
</feature>
<feature type="region of interest" description="Disordered" evidence="5">
    <location>
        <begin position="995"/>
        <end position="1140"/>
    </location>
</feature>
<dbReference type="CTD" id="23053"/>
<dbReference type="RefSeq" id="XP_022091920.1">
    <property type="nucleotide sequence ID" value="XM_022236228.1"/>
</dbReference>
<dbReference type="PANTHER" id="PTHR22619">
    <property type="entry name" value="ZINC FINGER SWIM DOMAIN CONTAINING PROTEIN 4, 5, 6"/>
    <property type="match status" value="1"/>
</dbReference>
<dbReference type="OrthoDB" id="10013584at2759"/>
<feature type="compositionally biased region" description="Polar residues" evidence="5">
    <location>
        <begin position="1204"/>
        <end position="1215"/>
    </location>
</feature>
<dbReference type="InterPro" id="IPR048370">
    <property type="entry name" value="ZSWIM4-8_C"/>
</dbReference>
<feature type="region of interest" description="Disordered" evidence="5">
    <location>
        <begin position="1521"/>
        <end position="1545"/>
    </location>
</feature>
<protein>
    <submittedName>
        <fullName evidence="8 9">Zinc finger SWIM domain-containing protein 8-like</fullName>
    </submittedName>
</protein>
<dbReference type="PANTHER" id="PTHR22619:SF1">
    <property type="entry name" value="ZINC FINGER SWIM DOMAIN-CONTAINING PROTEIN 8"/>
    <property type="match status" value="1"/>
</dbReference>
<dbReference type="InterPro" id="IPR007527">
    <property type="entry name" value="Znf_SWIM"/>
</dbReference>
<dbReference type="GeneID" id="110979970"/>
<feature type="compositionally biased region" description="Low complexity" evidence="5">
    <location>
        <begin position="1230"/>
        <end position="1257"/>
    </location>
</feature>
<dbReference type="OMA" id="HNLSYPP"/>
<evidence type="ECO:0000256" key="3">
    <source>
        <dbReference type="ARBA" id="ARBA00022833"/>
    </source>
</evidence>
<feature type="compositionally biased region" description="Polar residues" evidence="5">
    <location>
        <begin position="678"/>
        <end position="694"/>
    </location>
</feature>
<dbReference type="Pfam" id="PF25572">
    <property type="entry name" value="TPR_ZSWIM8"/>
    <property type="match status" value="1"/>
</dbReference>
<proteinExistence type="predicted"/>
<feature type="compositionally biased region" description="Basic and acidic residues" evidence="5">
    <location>
        <begin position="554"/>
        <end position="573"/>
    </location>
</feature>
<feature type="compositionally biased region" description="Low complexity" evidence="5">
    <location>
        <begin position="1270"/>
        <end position="1283"/>
    </location>
</feature>
<evidence type="ECO:0000259" key="6">
    <source>
        <dbReference type="PROSITE" id="PS50966"/>
    </source>
</evidence>
<evidence type="ECO:0000313" key="9">
    <source>
        <dbReference type="RefSeq" id="XP_022092007.1"/>
    </source>
</evidence>
<reference evidence="8 9" key="1">
    <citation type="submission" date="2025-04" db="UniProtKB">
        <authorList>
            <consortium name="RefSeq"/>
        </authorList>
    </citation>
    <scope>IDENTIFICATION</scope>
</reference>
<dbReference type="GO" id="GO:0031462">
    <property type="term" value="C:Cul2-RING ubiquitin ligase complex"/>
    <property type="evidence" value="ECO:0007669"/>
    <property type="project" value="TreeGrafter"/>
</dbReference>
<dbReference type="InterPro" id="IPR057945">
    <property type="entry name" value="TPR_ZSWIM8"/>
</dbReference>
<dbReference type="GO" id="GO:0008270">
    <property type="term" value="F:zinc ion binding"/>
    <property type="evidence" value="ECO:0007669"/>
    <property type="project" value="UniProtKB-KW"/>
</dbReference>
<feature type="compositionally biased region" description="Low complexity" evidence="5">
    <location>
        <begin position="574"/>
        <end position="584"/>
    </location>
</feature>
<feature type="compositionally biased region" description="Basic residues" evidence="5">
    <location>
        <begin position="647"/>
        <end position="657"/>
    </location>
</feature>
<feature type="compositionally biased region" description="Polar residues" evidence="5">
    <location>
        <begin position="1051"/>
        <end position="1066"/>
    </location>
</feature>
<organism evidence="7 9">
    <name type="scientific">Acanthaster planci</name>
    <name type="common">Crown-of-thorns starfish</name>
    <dbReference type="NCBI Taxonomy" id="133434"/>
    <lineage>
        <taxon>Eukaryota</taxon>
        <taxon>Metazoa</taxon>
        <taxon>Echinodermata</taxon>
        <taxon>Eleutherozoa</taxon>
        <taxon>Asterozoa</taxon>
        <taxon>Asteroidea</taxon>
        <taxon>Valvatacea</taxon>
        <taxon>Valvatida</taxon>
        <taxon>Acanthasteridae</taxon>
        <taxon>Acanthaster</taxon>
    </lineage>
</organism>
<keyword evidence="2 4" id="KW-0863">Zinc-finger</keyword>
<accession>A0A8B7YHF0</accession>
<dbReference type="RefSeq" id="XP_022092007.1">
    <property type="nucleotide sequence ID" value="XM_022236315.1"/>
</dbReference>
<feature type="compositionally biased region" description="Basic and acidic residues" evidence="5">
    <location>
        <begin position="1034"/>
        <end position="1050"/>
    </location>
</feature>
<feature type="domain" description="SWIM-type" evidence="6">
    <location>
        <begin position="167"/>
        <end position="203"/>
    </location>
</feature>
<feature type="compositionally biased region" description="Polar residues" evidence="5">
    <location>
        <begin position="1078"/>
        <end position="1093"/>
    </location>
</feature>
<feature type="compositionally biased region" description="Polar residues" evidence="5">
    <location>
        <begin position="1101"/>
        <end position="1132"/>
    </location>
</feature>
<keyword evidence="1" id="KW-0479">Metal-binding</keyword>
<dbReference type="PROSITE" id="PS50966">
    <property type="entry name" value="ZF_SWIM"/>
    <property type="match status" value="1"/>
</dbReference>
<feature type="region of interest" description="Disordered" evidence="5">
    <location>
        <begin position="515"/>
        <end position="706"/>
    </location>
</feature>
<evidence type="ECO:0000256" key="2">
    <source>
        <dbReference type="ARBA" id="ARBA00022771"/>
    </source>
</evidence>
<name>A0A8B7YHF0_ACAPL</name>
<feature type="compositionally biased region" description="Polar residues" evidence="5">
    <location>
        <begin position="1534"/>
        <end position="1545"/>
    </location>
</feature>